<name>A0AB39Y8K8_9ACTN</name>
<proteinExistence type="predicted"/>
<gene>
    <name evidence="2" type="ORF">AB5J51_27165</name>
</gene>
<dbReference type="RefSeq" id="WP_369778868.1">
    <property type="nucleotide sequence ID" value="NZ_CP165727.1"/>
</dbReference>
<evidence type="ECO:0000313" key="2">
    <source>
        <dbReference type="EMBL" id="XDV66343.1"/>
    </source>
</evidence>
<accession>A0AB39Y8K8</accession>
<evidence type="ECO:0000256" key="1">
    <source>
        <dbReference type="SAM" id="MobiDB-lite"/>
    </source>
</evidence>
<organism evidence="2">
    <name type="scientific">Streptomyces sp. R33</name>
    <dbReference type="NCBI Taxonomy" id="3238629"/>
    <lineage>
        <taxon>Bacteria</taxon>
        <taxon>Bacillati</taxon>
        <taxon>Actinomycetota</taxon>
        <taxon>Actinomycetes</taxon>
        <taxon>Kitasatosporales</taxon>
        <taxon>Streptomycetaceae</taxon>
        <taxon>Streptomyces</taxon>
    </lineage>
</organism>
<sequence length="139" mass="14936">MTGRPCDVPGADHDGTARLYPCGWRCTAHAPQARTTPAETPPTPAAAPTRRAARPAEDPYRITSALLIDCGTGIEIKDGDRAGQIWWKANPRARYECVACQWRSEIVTGPIAVQTFVSHIRDTHRATCTGAPTEGAQAA</sequence>
<dbReference type="AlphaFoldDB" id="A0AB39Y8K8"/>
<reference evidence="2" key="1">
    <citation type="submission" date="2024-08" db="EMBL/GenBank/DDBJ databases">
        <authorList>
            <person name="Yu S.T."/>
        </authorList>
    </citation>
    <scope>NUCLEOTIDE SEQUENCE</scope>
    <source>
        <strain evidence="2">R33</strain>
    </source>
</reference>
<dbReference type="EMBL" id="CP165727">
    <property type="protein sequence ID" value="XDV66343.1"/>
    <property type="molecule type" value="Genomic_DNA"/>
</dbReference>
<feature type="region of interest" description="Disordered" evidence="1">
    <location>
        <begin position="31"/>
        <end position="58"/>
    </location>
</feature>
<protein>
    <submittedName>
        <fullName evidence="2">Uncharacterized protein</fullName>
    </submittedName>
</protein>